<feature type="binding site" evidence="7">
    <location>
        <position position="311"/>
    </location>
    <ligand>
        <name>glyoxylate</name>
        <dbReference type="ChEBI" id="CHEBI:36655"/>
    </ligand>
</feature>
<dbReference type="InterPro" id="IPR037396">
    <property type="entry name" value="FMN_HAD"/>
</dbReference>
<feature type="binding site" evidence="7">
    <location>
        <position position="309"/>
    </location>
    <ligand>
        <name>FMN</name>
        <dbReference type="ChEBI" id="CHEBI:58210"/>
    </ligand>
</feature>
<accession>A0A9D1ZQV9</accession>
<feature type="binding site" evidence="7">
    <location>
        <position position="171"/>
    </location>
    <ligand>
        <name>glyoxylate</name>
        <dbReference type="ChEBI" id="CHEBI:36655"/>
    </ligand>
</feature>
<evidence type="ECO:0000313" key="10">
    <source>
        <dbReference type="Proteomes" id="UP000824134"/>
    </source>
</evidence>
<evidence type="ECO:0000259" key="8">
    <source>
        <dbReference type="PROSITE" id="PS51349"/>
    </source>
</evidence>
<dbReference type="PANTHER" id="PTHR10578:SF107">
    <property type="entry name" value="2-HYDROXYACID OXIDASE 1"/>
    <property type="match status" value="1"/>
</dbReference>
<feature type="binding site" evidence="7">
    <location>
        <position position="198"/>
    </location>
    <ligand>
        <name>FMN</name>
        <dbReference type="ChEBI" id="CHEBI:58210"/>
    </ligand>
</feature>
<protein>
    <submittedName>
        <fullName evidence="9">Alpha-hydroxy-acid oxidizing protein</fullName>
    </submittedName>
</protein>
<dbReference type="Pfam" id="PF01070">
    <property type="entry name" value="FMN_dh"/>
    <property type="match status" value="1"/>
</dbReference>
<keyword evidence="4" id="KW-0560">Oxidoreductase</keyword>
<dbReference type="PIRSF" id="PIRSF000138">
    <property type="entry name" value="Al-hdrx_acd_dh"/>
    <property type="match status" value="1"/>
</dbReference>
<comment type="caution">
    <text evidence="9">The sequence shown here is derived from an EMBL/GenBank/DDBJ whole genome shotgun (WGS) entry which is preliminary data.</text>
</comment>
<dbReference type="PROSITE" id="PS51349">
    <property type="entry name" value="FMN_HYDROXY_ACID_DH_2"/>
    <property type="match status" value="1"/>
</dbReference>
<dbReference type="Gene3D" id="3.20.20.70">
    <property type="entry name" value="Aldolase class I"/>
    <property type="match status" value="1"/>
</dbReference>
<evidence type="ECO:0000256" key="6">
    <source>
        <dbReference type="PIRSR" id="PIRSR000138-1"/>
    </source>
</evidence>
<feature type="binding site" evidence="7">
    <location>
        <position position="65"/>
    </location>
    <ligand>
        <name>glyoxylate</name>
        <dbReference type="ChEBI" id="CHEBI:36655"/>
    </ligand>
</feature>
<gene>
    <name evidence="9" type="ORF">H9821_00480</name>
</gene>
<dbReference type="PANTHER" id="PTHR10578">
    <property type="entry name" value="S -2-HYDROXY-ACID OXIDASE-RELATED"/>
    <property type="match status" value="1"/>
</dbReference>
<dbReference type="InterPro" id="IPR008259">
    <property type="entry name" value="FMN_hydac_DH_AS"/>
</dbReference>
<feature type="domain" description="FMN hydroxy acid dehydrogenase" evidence="8">
    <location>
        <begin position="39"/>
        <end position="416"/>
    </location>
</feature>
<dbReference type="FunFam" id="3.20.20.70:FF:000029">
    <property type="entry name" value="L-lactate dehydrogenase"/>
    <property type="match status" value="1"/>
</dbReference>
<dbReference type="AlphaFoldDB" id="A0A9D1ZQV9"/>
<keyword evidence="2 7" id="KW-0285">Flavoprotein</keyword>
<comment type="similarity">
    <text evidence="5">Belongs to the FMN-dependent alpha-hydroxy acid dehydrogenase family.</text>
</comment>
<dbReference type="InterPro" id="IPR000262">
    <property type="entry name" value="FMN-dep_DH"/>
</dbReference>
<feature type="binding site" evidence="7">
    <location>
        <position position="287"/>
    </location>
    <ligand>
        <name>FMN</name>
        <dbReference type="ChEBI" id="CHEBI:58210"/>
    </ligand>
</feature>
<evidence type="ECO:0000256" key="2">
    <source>
        <dbReference type="ARBA" id="ARBA00022630"/>
    </source>
</evidence>
<dbReference type="GO" id="GO:0016614">
    <property type="term" value="F:oxidoreductase activity, acting on CH-OH group of donors"/>
    <property type="evidence" value="ECO:0007669"/>
    <property type="project" value="UniProtKB-ARBA"/>
</dbReference>
<dbReference type="Proteomes" id="UP000824134">
    <property type="component" value="Unassembled WGS sequence"/>
</dbReference>
<dbReference type="SUPFAM" id="SSF51395">
    <property type="entry name" value="FMN-linked oxidoreductases"/>
    <property type="match status" value="1"/>
</dbReference>
<evidence type="ECO:0000256" key="5">
    <source>
        <dbReference type="ARBA" id="ARBA00024042"/>
    </source>
</evidence>
<sequence>MYRHTSATRLVNLKRQLPAPEVLKDLMKFQAPVLDRRKARLEAAKDMWDLRALAQRRTPKGPFDYVDGAAEKELSLQRAREAFDNLAFNPQVLKNVRDVDLSTQLAGAQSAFPLAIAPTGFTRMMHAEGELGGIAAAHRFGIPFTLSTMGTETIEDVAAAGPSGRRWFQLYLWQKNRSKASELIERAAQAGYDTLMVTVDTPVAGARHRDARNGMTFPPKLTPSTVINASYRPEWWFNFLTTRPLGFTNFGEGTQSIQQIGSMFDPTLTYEDLSWLRAQWPGQLLVKGVQTPQDALLSVEAGADGVVLSNHGGRQLDRAPVPLYTLPAVREAIGNEPTVLIDTGIMSGADVIAAVALGADGAMIGRAYLYGLMAGGAEGVVRALEIFTQEMTRTVQLLGASKISELNSQHVSLDWRAR</sequence>
<name>A0A9D1ZQV9_9MICC</name>
<evidence type="ECO:0000313" key="9">
    <source>
        <dbReference type="EMBL" id="HIY94129.1"/>
    </source>
</evidence>
<dbReference type="InterPro" id="IPR013785">
    <property type="entry name" value="Aldolase_TIM"/>
</dbReference>
<dbReference type="CDD" id="cd02809">
    <property type="entry name" value="alpha_hydroxyacid_oxid_FMN"/>
    <property type="match status" value="1"/>
</dbReference>
<dbReference type="InterPro" id="IPR012133">
    <property type="entry name" value="Alpha-hydoxy_acid_DH_FMN"/>
</dbReference>
<reference evidence="9" key="2">
    <citation type="submission" date="2021-04" db="EMBL/GenBank/DDBJ databases">
        <authorList>
            <person name="Gilroy R."/>
        </authorList>
    </citation>
    <scope>NUCLEOTIDE SEQUENCE</scope>
    <source>
        <strain evidence="9">ChiHjej12B11-9195</strain>
    </source>
</reference>
<feature type="binding site" evidence="7">
    <location>
        <position position="314"/>
    </location>
    <ligand>
        <name>glyoxylate</name>
        <dbReference type="ChEBI" id="CHEBI:36655"/>
    </ligand>
</feature>
<feature type="binding site" evidence="7">
    <location>
        <position position="207"/>
    </location>
    <ligand>
        <name>glyoxylate</name>
        <dbReference type="ChEBI" id="CHEBI:36655"/>
    </ligand>
</feature>
<keyword evidence="3 7" id="KW-0288">FMN</keyword>
<dbReference type="PROSITE" id="PS00557">
    <property type="entry name" value="FMN_HYDROXY_ACID_DH_1"/>
    <property type="match status" value="1"/>
</dbReference>
<feature type="binding site" evidence="7">
    <location>
        <begin position="365"/>
        <end position="366"/>
    </location>
    <ligand>
        <name>FMN</name>
        <dbReference type="ChEBI" id="CHEBI:58210"/>
    </ligand>
</feature>
<reference evidence="9" key="1">
    <citation type="journal article" date="2021" name="PeerJ">
        <title>Extensive microbial diversity within the chicken gut microbiome revealed by metagenomics and culture.</title>
        <authorList>
            <person name="Gilroy R."/>
            <person name="Ravi A."/>
            <person name="Getino M."/>
            <person name="Pursley I."/>
            <person name="Horton D.L."/>
            <person name="Alikhan N.F."/>
            <person name="Baker D."/>
            <person name="Gharbi K."/>
            <person name="Hall N."/>
            <person name="Watson M."/>
            <person name="Adriaenssens E.M."/>
            <person name="Foster-Nyarko E."/>
            <person name="Jarju S."/>
            <person name="Secka A."/>
            <person name="Antonio M."/>
            <person name="Oren A."/>
            <person name="Chaudhuri R.R."/>
            <person name="La Ragione R."/>
            <person name="Hildebrand F."/>
            <person name="Pallen M.J."/>
        </authorList>
    </citation>
    <scope>NUCLEOTIDE SEQUENCE</scope>
    <source>
        <strain evidence="9">ChiHjej12B11-9195</strain>
    </source>
</reference>
<evidence type="ECO:0000256" key="3">
    <source>
        <dbReference type="ARBA" id="ARBA00022643"/>
    </source>
</evidence>
<dbReference type="GO" id="GO:0010181">
    <property type="term" value="F:FMN binding"/>
    <property type="evidence" value="ECO:0007669"/>
    <property type="project" value="InterPro"/>
</dbReference>
<comment type="cofactor">
    <cofactor evidence="1">
        <name>FMN</name>
        <dbReference type="ChEBI" id="CHEBI:58210"/>
    </cofactor>
</comment>
<organism evidence="9 10">
    <name type="scientific">Candidatus Rothia avicola</name>
    <dbReference type="NCBI Taxonomy" id="2840478"/>
    <lineage>
        <taxon>Bacteria</taxon>
        <taxon>Bacillati</taxon>
        <taxon>Actinomycetota</taxon>
        <taxon>Actinomycetes</taxon>
        <taxon>Micrococcales</taxon>
        <taxon>Micrococcaceae</taxon>
        <taxon>Rothia</taxon>
    </lineage>
</organism>
<feature type="binding site" evidence="7">
    <location>
        <position position="147"/>
    </location>
    <ligand>
        <name>FMN</name>
        <dbReference type="ChEBI" id="CHEBI:58210"/>
    </ligand>
</feature>
<evidence type="ECO:0000256" key="7">
    <source>
        <dbReference type="PIRSR" id="PIRSR000138-2"/>
    </source>
</evidence>
<evidence type="ECO:0000256" key="4">
    <source>
        <dbReference type="ARBA" id="ARBA00023002"/>
    </source>
</evidence>
<evidence type="ECO:0000256" key="1">
    <source>
        <dbReference type="ARBA" id="ARBA00001917"/>
    </source>
</evidence>
<feature type="binding site" evidence="7">
    <location>
        <position position="169"/>
    </location>
    <ligand>
        <name>FMN</name>
        <dbReference type="ChEBI" id="CHEBI:58210"/>
    </ligand>
</feature>
<dbReference type="EMBL" id="DXCN01000005">
    <property type="protein sequence ID" value="HIY94129.1"/>
    <property type="molecule type" value="Genomic_DNA"/>
</dbReference>
<feature type="binding site" evidence="7">
    <location>
        <begin position="118"/>
        <end position="120"/>
    </location>
    <ligand>
        <name>FMN</name>
        <dbReference type="ChEBI" id="CHEBI:58210"/>
    </ligand>
</feature>
<feature type="active site" description="Proton acceptor" evidence="6">
    <location>
        <position position="311"/>
    </location>
</feature>
<proteinExistence type="inferred from homology"/>